<dbReference type="Pfam" id="PF10118">
    <property type="entry name" value="Metal_hydrol"/>
    <property type="match status" value="1"/>
</dbReference>
<dbReference type="OrthoDB" id="4762955at2"/>
<gene>
    <name evidence="1" type="ORF">AWB95_14195</name>
    <name evidence="2" type="ORF">CQY23_08340</name>
</gene>
<proteinExistence type="predicted"/>
<dbReference type="AlphaFoldDB" id="A0A1X1RPJ7"/>
<dbReference type="EMBL" id="PDKV01000007">
    <property type="protein sequence ID" value="PIB79566.1"/>
    <property type="molecule type" value="Genomic_DNA"/>
</dbReference>
<dbReference type="Proteomes" id="UP000230971">
    <property type="component" value="Unassembled WGS sequence"/>
</dbReference>
<dbReference type="RefSeq" id="WP_062539217.1">
    <property type="nucleotide sequence ID" value="NZ_BBUN01000091.1"/>
</dbReference>
<evidence type="ECO:0000313" key="2">
    <source>
        <dbReference type="EMBL" id="PIB79566.1"/>
    </source>
</evidence>
<dbReference type="PANTHER" id="PTHR39456:SF1">
    <property type="entry name" value="METAL-DEPENDENT HYDROLASE"/>
    <property type="match status" value="1"/>
</dbReference>
<dbReference type="PANTHER" id="PTHR39456">
    <property type="entry name" value="METAL-DEPENDENT HYDROLASE"/>
    <property type="match status" value="1"/>
</dbReference>
<organism evidence="1 3">
    <name type="scientific">Mycobacterium celatum</name>
    <dbReference type="NCBI Taxonomy" id="28045"/>
    <lineage>
        <taxon>Bacteria</taxon>
        <taxon>Bacillati</taxon>
        <taxon>Actinomycetota</taxon>
        <taxon>Actinomycetes</taxon>
        <taxon>Mycobacteriales</taxon>
        <taxon>Mycobacteriaceae</taxon>
        <taxon>Mycobacterium</taxon>
    </lineage>
</organism>
<evidence type="ECO:0000313" key="3">
    <source>
        <dbReference type="Proteomes" id="UP000193907"/>
    </source>
</evidence>
<sequence>MKHPEFRKLRFDLDDTVPFQWNPSNPISGLWGNAISFLAVGWEKYILTATRDAMDLIDDTEVAEEARIFVAQEAQHAAAHRGHIRGLIAQYPGLQKVLDATHKHFDDLYAAKPLKFHLAYMAAMESTFTPVFRAAIDNRETLFADGDARVASMLLWHYVEEIEHRSSAVAIYDAVIGDPWYRLRVAPQAFLHFAALFRLLSAGFAEHVPADDLGAPHQTVRFAGLFAKDLRSRIPGLKGIGRSPGVPSMLHGLRLRDVIGMAGGVLGSQTPRHDPGAERLPDWYDTWVSAYVAGEDMAHFYGAPPEKVGRTA</sequence>
<accession>A0A1X1RPJ7</accession>
<evidence type="ECO:0000313" key="4">
    <source>
        <dbReference type="Proteomes" id="UP000230971"/>
    </source>
</evidence>
<reference evidence="2 4" key="2">
    <citation type="journal article" date="2017" name="Infect. Genet. Evol.">
        <title>The new phylogeny of the genus Mycobacterium: The old and the news.</title>
        <authorList>
            <person name="Tortoli E."/>
            <person name="Fedrizzi T."/>
            <person name="Meehan C.J."/>
            <person name="Trovato A."/>
            <person name="Grottola A."/>
            <person name="Giacobazzi E."/>
            <person name="Serpini G.F."/>
            <person name="Tagliazucchi S."/>
            <person name="Fabio A."/>
            <person name="Bettua C."/>
            <person name="Bertorelli R."/>
            <person name="Frascaro F."/>
            <person name="De Sanctis V."/>
            <person name="Pecorari M."/>
            <person name="Jousson O."/>
            <person name="Segata N."/>
            <person name="Cirillo D.M."/>
        </authorList>
    </citation>
    <scope>NUCLEOTIDE SEQUENCE [LARGE SCALE GENOMIC DNA]</scope>
    <source>
        <strain evidence="2 4">NCTC 12882</strain>
    </source>
</reference>
<reference evidence="1 3" key="1">
    <citation type="submission" date="2016-01" db="EMBL/GenBank/DDBJ databases">
        <title>The new phylogeny of the genus Mycobacterium.</title>
        <authorList>
            <person name="Tarcisio F."/>
            <person name="Conor M."/>
            <person name="Antonella G."/>
            <person name="Elisabetta G."/>
            <person name="Giulia F.S."/>
            <person name="Sara T."/>
            <person name="Anna F."/>
            <person name="Clotilde B."/>
            <person name="Roberto B."/>
            <person name="Veronica D.S."/>
            <person name="Fabio R."/>
            <person name="Monica P."/>
            <person name="Olivier J."/>
            <person name="Enrico T."/>
            <person name="Nicola S."/>
        </authorList>
    </citation>
    <scope>NUCLEOTIDE SEQUENCE [LARGE SCALE GENOMIC DNA]</scope>
    <source>
        <strain evidence="1 3">DSM 44243</strain>
    </source>
</reference>
<dbReference type="STRING" id="28045.AWB95_14195"/>
<dbReference type="EMBL" id="LQOM01000031">
    <property type="protein sequence ID" value="ORV10957.1"/>
    <property type="molecule type" value="Genomic_DNA"/>
</dbReference>
<evidence type="ECO:0000313" key="1">
    <source>
        <dbReference type="EMBL" id="ORV10957.1"/>
    </source>
</evidence>
<keyword evidence="3" id="KW-1185">Reference proteome</keyword>
<keyword evidence="2" id="KW-0378">Hydrolase</keyword>
<dbReference type="InterPro" id="IPR016516">
    <property type="entry name" value="UCP07580"/>
</dbReference>
<comment type="caution">
    <text evidence="1">The sequence shown here is derived from an EMBL/GenBank/DDBJ whole genome shotgun (WGS) entry which is preliminary data.</text>
</comment>
<dbReference type="Proteomes" id="UP000193907">
    <property type="component" value="Unassembled WGS sequence"/>
</dbReference>
<dbReference type="GO" id="GO:0016787">
    <property type="term" value="F:hydrolase activity"/>
    <property type="evidence" value="ECO:0007669"/>
    <property type="project" value="UniProtKB-KW"/>
</dbReference>
<name>A0A1X1RPJ7_MYCCE</name>
<protein>
    <submittedName>
        <fullName evidence="2">Metal-dependent hydrolase</fullName>
    </submittedName>
</protein>